<evidence type="ECO:0000313" key="3">
    <source>
        <dbReference type="Proteomes" id="UP000287969"/>
    </source>
</evidence>
<keyword evidence="3" id="KW-1185">Reference proteome</keyword>
<feature type="transmembrane region" description="Helical" evidence="1">
    <location>
        <begin position="296"/>
        <end position="315"/>
    </location>
</feature>
<organism evidence="2 3">
    <name type="scientific">Acidilutibacter cellobiosedens</name>
    <dbReference type="NCBI Taxonomy" id="2507161"/>
    <lineage>
        <taxon>Bacteria</taxon>
        <taxon>Bacillati</taxon>
        <taxon>Bacillota</taxon>
        <taxon>Tissierellia</taxon>
        <taxon>Tissierellales</taxon>
        <taxon>Acidilutibacteraceae</taxon>
        <taxon>Acidilutibacter</taxon>
    </lineage>
</organism>
<dbReference type="KEGG" id="spoa:EQM13_16710"/>
<accession>A0A410QGH1</accession>
<dbReference type="OrthoDB" id="1879190at2"/>
<keyword evidence="1" id="KW-1133">Transmembrane helix</keyword>
<dbReference type="RefSeq" id="WP_114218669.1">
    <property type="nucleotide sequence ID" value="NZ_CP035282.1"/>
</dbReference>
<gene>
    <name evidence="2" type="ORF">EQM13_16710</name>
</gene>
<reference evidence="3" key="1">
    <citation type="submission" date="2019-01" db="EMBL/GenBank/DDBJ databases">
        <title>Draft genomes of a novel of Sporanaerobacter strains.</title>
        <authorList>
            <person name="Ma S."/>
        </authorList>
    </citation>
    <scope>NUCLEOTIDE SEQUENCE [LARGE SCALE GENOMIC DNA]</scope>
    <source>
        <strain evidence="3">NJN-17</strain>
    </source>
</reference>
<sequence length="670" mass="76910">MKKLVGIGLLIFIILSSWGISYGSGETRITGIIGFGGKVKLKSVNPLKITVSTGNSGIDEGIIRIETENRKYYEPVKIDDNSEKVYYFSIPIPDSEGKIKVTLENKGKKINSVEIPFEPISEKTTVLGILSDEPERLNYLSQLKLNFIPMEDIEIVDLTKYLSLNEEELENLDMVFIENYNSEQLPEEFGQNLIQWVKRGHNIFIGNKTYKYKTLTGIFKNLNQEEIWHLGEGNVVPVNENLETISLDNIKESIEKYATYLNLNDLIKPENIFNRENEWKNMFFIGNSLLKPSYNLVYIFLSLLIVYLIFLIIGLGEKRGKIFGISIGAFSLIFLIAFFRENIYGSNVGKVEIKEYGEGVFSTGVAYVKGTKENSEFQLNDGFLDGYGEDNIHVMPLNQKVLALKKEVYHIFFQNRDEKESYVQKLSIDENSIVSGEIQNILPYDLDNSFIIIGDTVINIGTLNGKQKLDIKYRLDENLKNTGDFNYLDKVSTAVKLDDEEKQLFEQYYYAESNPKNCCLIGFSTIKDKDEKTYTMNVFQIDFEEKEHLNIPFGVICPVKNYTKYSEDEYIREYTLEEGEELLLYYPMPVRGDIESLNLRAKIDYGSLKIEALNQKDKKWEELSSQLFQSDRVKNFTENGPLTIKITGKGRIMLPQISLRGKLKSGENNE</sequence>
<dbReference type="Proteomes" id="UP000287969">
    <property type="component" value="Chromosome"/>
</dbReference>
<evidence type="ECO:0000256" key="1">
    <source>
        <dbReference type="SAM" id="Phobius"/>
    </source>
</evidence>
<evidence type="ECO:0000313" key="2">
    <source>
        <dbReference type="EMBL" id="QAT63091.1"/>
    </source>
</evidence>
<dbReference type="EMBL" id="CP035282">
    <property type="protein sequence ID" value="QAT63091.1"/>
    <property type="molecule type" value="Genomic_DNA"/>
</dbReference>
<dbReference type="AlphaFoldDB" id="A0A410QGH1"/>
<protein>
    <submittedName>
        <fullName evidence="2">Uncharacterized protein</fullName>
    </submittedName>
</protein>
<keyword evidence="1" id="KW-0472">Membrane</keyword>
<proteinExistence type="predicted"/>
<feature type="transmembrane region" description="Helical" evidence="1">
    <location>
        <begin position="322"/>
        <end position="339"/>
    </location>
</feature>
<name>A0A410QGH1_9FIRM</name>
<keyword evidence="1" id="KW-0812">Transmembrane</keyword>